<name>A0A7W6H8M5_9HYPH</name>
<evidence type="ECO:0000313" key="2">
    <source>
        <dbReference type="EMBL" id="MBB4000626.1"/>
    </source>
</evidence>
<dbReference type="AlphaFoldDB" id="A0A7W6H8M5"/>
<keyword evidence="3" id="KW-1185">Reference proteome</keyword>
<dbReference type="RefSeq" id="WP_183202572.1">
    <property type="nucleotide sequence ID" value="NZ_JACIEK010000024.1"/>
</dbReference>
<organism evidence="2 3">
    <name type="scientific">Aureimonas pseudogalii</name>
    <dbReference type="NCBI Taxonomy" id="1744844"/>
    <lineage>
        <taxon>Bacteria</taxon>
        <taxon>Pseudomonadati</taxon>
        <taxon>Pseudomonadota</taxon>
        <taxon>Alphaproteobacteria</taxon>
        <taxon>Hyphomicrobiales</taxon>
        <taxon>Aurantimonadaceae</taxon>
        <taxon>Aureimonas</taxon>
    </lineage>
</organism>
<proteinExistence type="predicted"/>
<gene>
    <name evidence="2" type="ORF">GGR04_004506</name>
</gene>
<dbReference type="Proteomes" id="UP000542776">
    <property type="component" value="Unassembled WGS sequence"/>
</dbReference>
<evidence type="ECO:0000313" key="3">
    <source>
        <dbReference type="Proteomes" id="UP000542776"/>
    </source>
</evidence>
<reference evidence="2 3" key="1">
    <citation type="submission" date="2020-08" db="EMBL/GenBank/DDBJ databases">
        <title>Genomic Encyclopedia of Type Strains, Phase IV (KMG-IV): sequencing the most valuable type-strain genomes for metagenomic binning, comparative biology and taxonomic classification.</title>
        <authorList>
            <person name="Goeker M."/>
        </authorList>
    </citation>
    <scope>NUCLEOTIDE SEQUENCE [LARGE SCALE GENOMIC DNA]</scope>
    <source>
        <strain evidence="2 3">DSM 102238</strain>
    </source>
</reference>
<feature type="compositionally biased region" description="Polar residues" evidence="1">
    <location>
        <begin position="18"/>
        <end position="28"/>
    </location>
</feature>
<feature type="region of interest" description="Disordered" evidence="1">
    <location>
        <begin position="107"/>
        <end position="159"/>
    </location>
</feature>
<feature type="region of interest" description="Disordered" evidence="1">
    <location>
        <begin position="11"/>
        <end position="31"/>
    </location>
</feature>
<sequence length="182" mass="20099">MKRPLKTFVVEHKRRSRPSTATPPSIWTGTAGRQMRELALARERAEALANPTAEPSHASEIETVSESGLRGRILEARVEPRAPSPDVEPADAIDRAVVSAAWELDTASDVDTPGSPKVSKAAQAAPRDRRDEVVMPLSAPVTAIEKAPTTRSTPTASGWRERRLALRRKLPLKDRWKWDLPF</sequence>
<accession>A0A7W6H8M5</accession>
<dbReference type="EMBL" id="JACIEK010000024">
    <property type="protein sequence ID" value="MBB4000626.1"/>
    <property type="molecule type" value="Genomic_DNA"/>
</dbReference>
<comment type="caution">
    <text evidence="2">The sequence shown here is derived from an EMBL/GenBank/DDBJ whole genome shotgun (WGS) entry which is preliminary data.</text>
</comment>
<evidence type="ECO:0000256" key="1">
    <source>
        <dbReference type="SAM" id="MobiDB-lite"/>
    </source>
</evidence>
<protein>
    <submittedName>
        <fullName evidence="2">Uncharacterized protein</fullName>
    </submittedName>
</protein>